<evidence type="ECO:0000313" key="8">
    <source>
        <dbReference type="EMBL" id="OQR98370.1"/>
    </source>
</evidence>
<dbReference type="Gene3D" id="3.40.50.300">
    <property type="entry name" value="P-loop containing nucleotide triphosphate hydrolases"/>
    <property type="match status" value="1"/>
</dbReference>
<evidence type="ECO:0000256" key="3">
    <source>
        <dbReference type="ARBA" id="ARBA00022705"/>
    </source>
</evidence>
<evidence type="ECO:0000256" key="6">
    <source>
        <dbReference type="SAM" id="MobiDB-lite"/>
    </source>
</evidence>
<dbReference type="AlphaFoldDB" id="A0A1V9ZKP9"/>
<dbReference type="Proteomes" id="UP000243579">
    <property type="component" value="Unassembled WGS sequence"/>
</dbReference>
<evidence type="ECO:0000313" key="9">
    <source>
        <dbReference type="Proteomes" id="UP000243579"/>
    </source>
</evidence>
<dbReference type="InterPro" id="IPR027417">
    <property type="entry name" value="P-loop_NTPase"/>
</dbReference>
<evidence type="ECO:0000256" key="1">
    <source>
        <dbReference type="ARBA" id="ARBA00004123"/>
    </source>
</evidence>
<comment type="subcellular location">
    <subcellularLocation>
        <location evidence="1">Nucleus</location>
    </subcellularLocation>
</comment>
<dbReference type="SUPFAM" id="SSF52540">
    <property type="entry name" value="P-loop containing nucleoside triphosphate hydrolases"/>
    <property type="match status" value="1"/>
</dbReference>
<dbReference type="PANTHER" id="PTHR12087:SF0">
    <property type="entry name" value="ORIGIN RECOGNITION COMPLEX SUBUNIT 4"/>
    <property type="match status" value="1"/>
</dbReference>
<feature type="region of interest" description="Disordered" evidence="6">
    <location>
        <begin position="83"/>
        <end position="105"/>
    </location>
</feature>
<evidence type="ECO:0000259" key="7">
    <source>
        <dbReference type="Pfam" id="PF14629"/>
    </source>
</evidence>
<comment type="caution">
    <text evidence="8">The sequence shown here is derived from an EMBL/GenBank/DDBJ whole genome shotgun (WGS) entry which is preliminary data.</text>
</comment>
<evidence type="ECO:0000256" key="5">
    <source>
        <dbReference type="ARBA" id="ARBA00023242"/>
    </source>
</evidence>
<dbReference type="Pfam" id="PF14629">
    <property type="entry name" value="ORC4_C"/>
    <property type="match status" value="1"/>
</dbReference>
<dbReference type="GO" id="GO:0006270">
    <property type="term" value="P:DNA replication initiation"/>
    <property type="evidence" value="ECO:0007669"/>
    <property type="project" value="TreeGrafter"/>
</dbReference>
<dbReference type="InterPro" id="IPR032705">
    <property type="entry name" value="ORC4_C"/>
</dbReference>
<dbReference type="InterPro" id="IPR016527">
    <property type="entry name" value="ORC4"/>
</dbReference>
<evidence type="ECO:0000256" key="2">
    <source>
        <dbReference type="ARBA" id="ARBA00005334"/>
    </source>
</evidence>
<feature type="region of interest" description="Disordered" evidence="6">
    <location>
        <begin position="127"/>
        <end position="157"/>
    </location>
</feature>
<keyword evidence="9" id="KW-1185">Reference proteome</keyword>
<feature type="compositionally biased region" description="Basic and acidic residues" evidence="6">
    <location>
        <begin position="84"/>
        <end position="94"/>
    </location>
</feature>
<keyword evidence="4" id="KW-0238">DNA-binding</keyword>
<dbReference type="STRING" id="1202772.A0A1V9ZKP9"/>
<accession>A0A1V9ZKP9</accession>
<evidence type="ECO:0000256" key="4">
    <source>
        <dbReference type="ARBA" id="ARBA00023125"/>
    </source>
</evidence>
<protein>
    <recommendedName>
        <fullName evidence="7">Origin recognition complex subunit 4 C-terminal domain-containing protein</fullName>
    </recommendedName>
</protein>
<feature type="compositionally biased region" description="Polar residues" evidence="6">
    <location>
        <begin position="138"/>
        <end position="153"/>
    </location>
</feature>
<dbReference type="PANTHER" id="PTHR12087">
    <property type="entry name" value="ORIGIN RECOGNITION COMPLEX SUBUNIT 4"/>
    <property type="match status" value="1"/>
</dbReference>
<keyword evidence="3" id="KW-0235">DNA replication</keyword>
<dbReference type="OrthoDB" id="343623at2759"/>
<feature type="domain" description="Origin recognition complex subunit 4 C-terminal" evidence="7">
    <location>
        <begin position="495"/>
        <end position="680"/>
    </location>
</feature>
<name>A0A1V9ZKP9_ACHHY</name>
<keyword evidence="5" id="KW-0539">Nucleus</keyword>
<comment type="similarity">
    <text evidence="2">Belongs to the ORC4 family.</text>
</comment>
<organism evidence="8 9">
    <name type="scientific">Achlya hypogyna</name>
    <name type="common">Oomycete</name>
    <name type="synonym">Protoachlya hypogyna</name>
    <dbReference type="NCBI Taxonomy" id="1202772"/>
    <lineage>
        <taxon>Eukaryota</taxon>
        <taxon>Sar</taxon>
        <taxon>Stramenopiles</taxon>
        <taxon>Oomycota</taxon>
        <taxon>Saprolegniomycetes</taxon>
        <taxon>Saprolegniales</taxon>
        <taxon>Achlyaceae</taxon>
        <taxon>Achlya</taxon>
    </lineage>
</organism>
<dbReference type="EMBL" id="JNBR01000085">
    <property type="protein sequence ID" value="OQR98370.1"/>
    <property type="molecule type" value="Genomic_DNA"/>
</dbReference>
<proteinExistence type="inferred from homology"/>
<dbReference type="GO" id="GO:0005664">
    <property type="term" value="C:nuclear origin of replication recognition complex"/>
    <property type="evidence" value="ECO:0007669"/>
    <property type="project" value="TreeGrafter"/>
</dbReference>
<reference evidence="8 9" key="1">
    <citation type="journal article" date="2014" name="Genome Biol. Evol.">
        <title>The secreted proteins of Achlya hypogyna and Thraustotheca clavata identify the ancestral oomycete secretome and reveal gene acquisitions by horizontal gene transfer.</title>
        <authorList>
            <person name="Misner I."/>
            <person name="Blouin N."/>
            <person name="Leonard G."/>
            <person name="Richards T.A."/>
            <person name="Lane C.E."/>
        </authorList>
    </citation>
    <scope>NUCLEOTIDE SEQUENCE [LARGE SCALE GENOMIC DNA]</scope>
    <source>
        <strain evidence="8 9">ATCC 48635</strain>
    </source>
</reference>
<sequence>MDFAEAFLANLYEEEAEHGADDALPMASKKRKLSSPRERIHLAFAAAPLLSPTVHRSAAPPKVGSQLHNANLAYLQAAMNEPTTKVDKQEENRDPASSALDTSVDSVGSLDNSVLLDLLPVPMDTQPVKSSPALGPSLNLSTTLPEPLTSSDPSVEPPAPLTIIRGVLSSTFEMPSPLLSSTSAPAHASKLPSPIVPPMPAPTKPSEVPPPMAVGVPIETVVEPPAAALHDPPPTSVVLATHTATNSLSDDDEVLSPAPEAGDDKPVLTLDAAQLNQVKVVLKASIAKRHGCPETTLMGLDSHVAQVQSLLERTVVHGENQSALLVGSIGTGKRSVIDKAVFHLRAAHATAHPFHMVYLSGSLFQNEIEAFREIVQQLSPDGSIGQRSVAFYNMYDFLKQLLLEKALLKEAVLFVLDDFDAFVSENKAKQLLMYNLLDWMQTKEVRIGLLGISSNFNILSQLEKRVKSRFSNFQIVVLRQPIKHVLQVMWMALQLRSHEWPTTDHPPPPAYFTAYEEALHNCLFDAASPVVPELQYWYDLGKPTHVFLRLAYVAATNLSESAPVLTPAHWERAMAQLAPPHQLQTLQGITTRELTLMLAMIALERQGRTQYSFEMVFQECSLFYRKHSLKLPGRMDALKALDNLHSLQLIHHVSGATSAAQQVQPEYRLLALTIRSAVILHAIRAKQISCTTLIEQWALNGL</sequence>
<gene>
    <name evidence="8" type="ORF">ACHHYP_08675</name>
</gene>
<dbReference type="GO" id="GO:0003688">
    <property type="term" value="F:DNA replication origin binding"/>
    <property type="evidence" value="ECO:0007669"/>
    <property type="project" value="TreeGrafter"/>
</dbReference>